<dbReference type="InterPro" id="IPR036286">
    <property type="entry name" value="LexA/Signal_pep-like_sf"/>
</dbReference>
<dbReference type="GO" id="GO:0005829">
    <property type="term" value="C:cytosol"/>
    <property type="evidence" value="ECO:0007669"/>
    <property type="project" value="TreeGrafter"/>
</dbReference>
<evidence type="ECO:0000256" key="1">
    <source>
        <dbReference type="ARBA" id="ARBA00023015"/>
    </source>
</evidence>
<dbReference type="PANTHER" id="PTHR46797:SF23">
    <property type="entry name" value="HTH-TYPE TRANSCRIPTIONAL REGULATOR SUTR"/>
    <property type="match status" value="1"/>
</dbReference>
<keyword evidence="2" id="KW-0238">DNA-binding</keyword>
<dbReference type="Pfam" id="PF13443">
    <property type="entry name" value="HTH_26"/>
    <property type="match status" value="1"/>
</dbReference>
<dbReference type="EMBL" id="CP035108">
    <property type="protein sequence ID" value="QAR34135.1"/>
    <property type="molecule type" value="Genomic_DNA"/>
</dbReference>
<gene>
    <name evidence="5" type="ORF">EP073_12190</name>
</gene>
<dbReference type="GO" id="GO:0003677">
    <property type="term" value="F:DNA binding"/>
    <property type="evidence" value="ECO:0007669"/>
    <property type="project" value="UniProtKB-KW"/>
</dbReference>
<keyword evidence="3" id="KW-0804">Transcription</keyword>
<feature type="domain" description="HTH cro/C1-type" evidence="4">
    <location>
        <begin position="26"/>
        <end position="80"/>
    </location>
</feature>
<dbReference type="PANTHER" id="PTHR46797">
    <property type="entry name" value="HTH-TYPE TRANSCRIPTIONAL REGULATOR"/>
    <property type="match status" value="1"/>
</dbReference>
<dbReference type="Proteomes" id="UP000287502">
    <property type="component" value="Chromosome"/>
</dbReference>
<organism evidence="5 6">
    <name type="scientific">Geovibrio thiophilus</name>
    <dbReference type="NCBI Taxonomy" id="139438"/>
    <lineage>
        <taxon>Bacteria</taxon>
        <taxon>Pseudomonadati</taxon>
        <taxon>Deferribacterota</taxon>
        <taxon>Deferribacteres</taxon>
        <taxon>Deferribacterales</taxon>
        <taxon>Geovibrionaceae</taxon>
        <taxon>Geovibrio</taxon>
    </lineage>
</organism>
<sequence length="193" mass="22120">MIHTKRIFIDKRSILRHNPSMIGKRLRQLLALHNMTQAELCRKLGISPGNMSNFINDQRNPSLETLSRIAGYFSVNIDSFVSETPYVHSGPKLLSSVKESNLISSGRLWIKIDTNAFSPAFREQTLIFVDRAASVHHRDCVLIYRNGKPEIYRYLVKSRGSILIPFRKTEMPLEINKQSKEKLYKITFSASAP</sequence>
<dbReference type="GO" id="GO:0003700">
    <property type="term" value="F:DNA-binding transcription factor activity"/>
    <property type="evidence" value="ECO:0007669"/>
    <property type="project" value="TreeGrafter"/>
</dbReference>
<keyword evidence="6" id="KW-1185">Reference proteome</keyword>
<proteinExistence type="predicted"/>
<dbReference type="KEGG" id="gtl:EP073_12190"/>
<name>A0A410K1F0_9BACT</name>
<dbReference type="SUPFAM" id="SSF47413">
    <property type="entry name" value="lambda repressor-like DNA-binding domains"/>
    <property type="match status" value="1"/>
</dbReference>
<evidence type="ECO:0000313" key="5">
    <source>
        <dbReference type="EMBL" id="QAR34135.1"/>
    </source>
</evidence>
<dbReference type="AlphaFoldDB" id="A0A410K1F0"/>
<evidence type="ECO:0000259" key="4">
    <source>
        <dbReference type="PROSITE" id="PS50943"/>
    </source>
</evidence>
<dbReference type="InterPro" id="IPR001387">
    <property type="entry name" value="Cro/C1-type_HTH"/>
</dbReference>
<dbReference type="InterPro" id="IPR050807">
    <property type="entry name" value="TransReg_Diox_bact_type"/>
</dbReference>
<evidence type="ECO:0000256" key="3">
    <source>
        <dbReference type="ARBA" id="ARBA00023163"/>
    </source>
</evidence>
<evidence type="ECO:0000313" key="6">
    <source>
        <dbReference type="Proteomes" id="UP000287502"/>
    </source>
</evidence>
<dbReference type="SUPFAM" id="SSF51306">
    <property type="entry name" value="LexA/Signal peptidase"/>
    <property type="match status" value="1"/>
</dbReference>
<evidence type="ECO:0000256" key="2">
    <source>
        <dbReference type="ARBA" id="ARBA00023125"/>
    </source>
</evidence>
<accession>A0A410K1F0</accession>
<keyword evidence="1" id="KW-0805">Transcription regulation</keyword>
<reference evidence="5 6" key="1">
    <citation type="submission" date="2019-01" db="EMBL/GenBank/DDBJ databases">
        <title>Geovibrio thiophilus DSM 11263, complete genome.</title>
        <authorList>
            <person name="Spring S."/>
            <person name="Bunk B."/>
            <person name="Sproer C."/>
        </authorList>
    </citation>
    <scope>NUCLEOTIDE SEQUENCE [LARGE SCALE GENOMIC DNA]</scope>
    <source>
        <strain evidence="5 6">DSM 11263</strain>
    </source>
</reference>
<dbReference type="OrthoDB" id="9791537at2"/>
<dbReference type="Gene3D" id="1.10.260.40">
    <property type="entry name" value="lambda repressor-like DNA-binding domains"/>
    <property type="match status" value="1"/>
</dbReference>
<dbReference type="CDD" id="cd00093">
    <property type="entry name" value="HTH_XRE"/>
    <property type="match status" value="1"/>
</dbReference>
<dbReference type="SMART" id="SM00530">
    <property type="entry name" value="HTH_XRE"/>
    <property type="match status" value="1"/>
</dbReference>
<dbReference type="InterPro" id="IPR010982">
    <property type="entry name" value="Lambda_DNA-bd_dom_sf"/>
</dbReference>
<dbReference type="PROSITE" id="PS50943">
    <property type="entry name" value="HTH_CROC1"/>
    <property type="match status" value="1"/>
</dbReference>
<protein>
    <submittedName>
        <fullName evidence="5">Helix-turn-helix domain-containing protein</fullName>
    </submittedName>
</protein>